<comment type="caution">
    <text evidence="1">The sequence shown here is derived from an EMBL/GenBank/DDBJ whole genome shotgun (WGS) entry which is preliminary data.</text>
</comment>
<name>A0A6N7IYJ3_9FIRM</name>
<protein>
    <recommendedName>
        <fullName evidence="3">Leucine-rich repeat protein</fullName>
    </recommendedName>
</protein>
<evidence type="ECO:0000313" key="1">
    <source>
        <dbReference type="EMBL" id="MQN00676.1"/>
    </source>
</evidence>
<dbReference type="Gene3D" id="2.10.270.10">
    <property type="entry name" value="Cholin Binding"/>
    <property type="match status" value="1"/>
</dbReference>
<reference evidence="1" key="1">
    <citation type="journal article" date="2020" name="Appl. Environ. Microbiol.">
        <title>Medium-Chain Fatty Acid Synthesis by 'Candidatus Weimeria bifida' gen. nov., sp. nov., and 'Candidatus Pseudoramibacter fermentans' sp. nov.</title>
        <authorList>
            <person name="Scarborough M.J."/>
            <person name="Myers K.S."/>
            <person name="Donohue T.J."/>
            <person name="Noguera D.R."/>
        </authorList>
    </citation>
    <scope>NUCLEOTIDE SEQUENCE</scope>
    <source>
        <strain evidence="1">LCO1.1</strain>
    </source>
</reference>
<dbReference type="Proteomes" id="UP000460257">
    <property type="component" value="Unassembled WGS sequence"/>
</dbReference>
<evidence type="ECO:0000313" key="2">
    <source>
        <dbReference type="Proteomes" id="UP000460257"/>
    </source>
</evidence>
<evidence type="ECO:0008006" key="3">
    <source>
        <dbReference type="Google" id="ProtNLM"/>
    </source>
</evidence>
<sequence>MGGETFSDNKDLVDVTVGRGCAKFGGDEFINCDKLKTFKFNCPKKVKASYKIVKKGKKYRIYKYAGKKRQSLIRNKVVRIGKKYYYADKKGYTVNKVKAVKVGKSIYLATDMDMHTNKTVKVGSRKYKTGKDGKVSGSGEKKYYYADKKHYYTVWTYLYPKLFPDHFKSLIKILKRKY</sequence>
<gene>
    <name evidence="1" type="ORF">FRC54_01595</name>
</gene>
<dbReference type="AlphaFoldDB" id="A0A6N7IYJ3"/>
<proteinExistence type="predicted"/>
<dbReference type="EMBL" id="VOGC01000002">
    <property type="protein sequence ID" value="MQN00676.1"/>
    <property type="molecule type" value="Genomic_DNA"/>
</dbReference>
<accession>A0A6N7IYJ3</accession>
<keyword evidence="2" id="KW-1185">Reference proteome</keyword>
<organism evidence="1 2">
    <name type="scientific">Candidatus Weimeria bifida</name>
    <dbReference type="NCBI Taxonomy" id="2599074"/>
    <lineage>
        <taxon>Bacteria</taxon>
        <taxon>Bacillati</taxon>
        <taxon>Bacillota</taxon>
        <taxon>Clostridia</taxon>
        <taxon>Lachnospirales</taxon>
        <taxon>Lachnospiraceae</taxon>
        <taxon>Candidatus Weimeria</taxon>
    </lineage>
</organism>